<sequence>MGHLRPLLAALATLILVSIRRFSTVPPRASHLGGAASTATVLSAHPLWNPRVRRHECAVLQPWRKDNYSAVLAAVFSMSSAEVESFCRVLYQLNLQSGWRWRRNPKLEKCAFFFFFKEGESVIMQGTCKSKTSISMPILQGWADLPDDLLHSVFALLSSPCDLVAFTATCPRWRAAFWSAKSTLRTTLFRPLAIRSCASSGDDPETWELFDPAKPTICLHRVTPPSFLEEMVFECCSYGHAIFSNDAPAFIDTSFAIVDVFTGTIVSPPPCPFSNFISCCALTAPLDCPNSSHLLVGISSSLFAWRVGSNSWSQYPCSPISSSLEQFVSFKGQVFALEYPQLYTVHLEPQLSMEEVQVVWSVEMAEPELCEPWLVVCDDMLLLLASSTGEAFRLDLSSQPAMWVKMDGEKMKEWAFFFDEKKVYQARPPLSCKNPQRWGGVGTDEYYASSFAPCQGTCTGLMPSWVQPRMLLSSDD</sequence>
<dbReference type="InterPro" id="IPR036047">
    <property type="entry name" value="F-box-like_dom_sf"/>
</dbReference>
<evidence type="ECO:0000313" key="4">
    <source>
        <dbReference type="Proteomes" id="UP000479710"/>
    </source>
</evidence>
<evidence type="ECO:0000256" key="1">
    <source>
        <dbReference type="SAM" id="SignalP"/>
    </source>
</evidence>
<proteinExistence type="predicted"/>
<dbReference type="SUPFAM" id="SSF81383">
    <property type="entry name" value="F-box domain"/>
    <property type="match status" value="1"/>
</dbReference>
<dbReference type="EMBL" id="SPHZ02000008">
    <property type="protein sequence ID" value="KAF0902465.1"/>
    <property type="molecule type" value="Genomic_DNA"/>
</dbReference>
<keyword evidence="1" id="KW-0732">Signal</keyword>
<reference evidence="3 4" key="1">
    <citation type="submission" date="2019-11" db="EMBL/GenBank/DDBJ databases">
        <title>Whole genome sequence of Oryza granulata.</title>
        <authorList>
            <person name="Li W."/>
        </authorList>
    </citation>
    <scope>NUCLEOTIDE SEQUENCE [LARGE SCALE GENOMIC DNA]</scope>
    <source>
        <strain evidence="4">cv. Menghai</strain>
        <tissue evidence="3">Leaf</tissue>
    </source>
</reference>
<gene>
    <name evidence="3" type="ORF">E2562_016289</name>
</gene>
<accession>A0A6G1CPE2</accession>
<dbReference type="Pfam" id="PF12937">
    <property type="entry name" value="F-box-like"/>
    <property type="match status" value="1"/>
</dbReference>
<dbReference type="AlphaFoldDB" id="A0A6G1CPE2"/>
<evidence type="ECO:0000313" key="3">
    <source>
        <dbReference type="EMBL" id="KAF0902465.1"/>
    </source>
</evidence>
<organism evidence="3 4">
    <name type="scientific">Oryza meyeriana var. granulata</name>
    <dbReference type="NCBI Taxonomy" id="110450"/>
    <lineage>
        <taxon>Eukaryota</taxon>
        <taxon>Viridiplantae</taxon>
        <taxon>Streptophyta</taxon>
        <taxon>Embryophyta</taxon>
        <taxon>Tracheophyta</taxon>
        <taxon>Spermatophyta</taxon>
        <taxon>Magnoliopsida</taxon>
        <taxon>Liliopsida</taxon>
        <taxon>Poales</taxon>
        <taxon>Poaceae</taxon>
        <taxon>BOP clade</taxon>
        <taxon>Oryzoideae</taxon>
        <taxon>Oryzeae</taxon>
        <taxon>Oryzinae</taxon>
        <taxon>Oryza</taxon>
        <taxon>Oryza meyeriana</taxon>
    </lineage>
</organism>
<dbReference type="OrthoDB" id="691546at2759"/>
<dbReference type="Proteomes" id="UP000479710">
    <property type="component" value="Unassembled WGS sequence"/>
</dbReference>
<keyword evidence="4" id="KW-1185">Reference proteome</keyword>
<feature type="chain" id="PRO_5026039563" description="F-box domain-containing protein" evidence="1">
    <location>
        <begin position="25"/>
        <end position="476"/>
    </location>
</feature>
<comment type="caution">
    <text evidence="3">The sequence shown here is derived from an EMBL/GenBank/DDBJ whole genome shotgun (WGS) entry which is preliminary data.</text>
</comment>
<evidence type="ECO:0000259" key="2">
    <source>
        <dbReference type="Pfam" id="PF12937"/>
    </source>
</evidence>
<dbReference type="PANTHER" id="PTHR33800:SF20">
    <property type="entry name" value="OS06G0114300 PROTEIN"/>
    <property type="match status" value="1"/>
</dbReference>
<dbReference type="InterPro" id="IPR001810">
    <property type="entry name" value="F-box_dom"/>
</dbReference>
<protein>
    <recommendedName>
        <fullName evidence="2">F-box domain-containing protein</fullName>
    </recommendedName>
</protein>
<name>A0A6G1CPE2_9ORYZ</name>
<dbReference type="Gene3D" id="1.20.1280.50">
    <property type="match status" value="1"/>
</dbReference>
<feature type="domain" description="F-box" evidence="2">
    <location>
        <begin position="142"/>
        <end position="176"/>
    </location>
</feature>
<feature type="signal peptide" evidence="1">
    <location>
        <begin position="1"/>
        <end position="24"/>
    </location>
</feature>
<dbReference type="PANTHER" id="PTHR33800">
    <property type="entry name" value="OS06G0113600 PROTEIN"/>
    <property type="match status" value="1"/>
</dbReference>